<organism evidence="1 2">
    <name type="scientific">Erwinia phage Hena1</name>
    <dbReference type="NCBI Taxonomy" id="2678601"/>
    <lineage>
        <taxon>Viruses</taxon>
        <taxon>Duplodnaviria</taxon>
        <taxon>Heunggongvirae</taxon>
        <taxon>Uroviricota</taxon>
        <taxon>Caudoviricetes</taxon>
        <taxon>Vequintavirinae</taxon>
        <taxon>Henunavirus</taxon>
        <taxon>Henunavirus hena1</taxon>
    </lineage>
</organism>
<sequence length="113" mass="12451">MTKKKTAPKKVSAIDAIKQPFQYESKTTQTHSPAKDVRLGGTVKTVSVRKKARDEDGNVVFVYESKSNVEGGQVISASHRIRTGKTKRERNAKVREVVKAAPVETKGSAKKKK</sequence>
<reference evidence="1 2" key="1">
    <citation type="submission" date="2019-11" db="EMBL/GenBank/DDBJ databases">
        <title>Characterization of a new Erwinia amylovora bacteriophage.</title>
        <authorList>
            <person name="Valentovich L.N."/>
            <person name="Akhremchuk A.E."/>
            <person name="Besarab N.V."/>
            <person name="Lagonenko A.L."/>
        </authorList>
    </citation>
    <scope>NUCLEOTIDE SEQUENCE [LARGE SCALE GENOMIC DNA]</scope>
</reference>
<keyword evidence="2" id="KW-1185">Reference proteome</keyword>
<accession>A0A6B9J884</accession>
<proteinExistence type="predicted"/>
<dbReference type="Proteomes" id="UP000433183">
    <property type="component" value="Segment"/>
</dbReference>
<name>A0A6B9J884_9CAUD</name>
<gene>
    <name evidence="1" type="ORF">Hena1_00990</name>
</gene>
<protein>
    <submittedName>
        <fullName evidence="1">Uncharacterized protein</fullName>
    </submittedName>
</protein>
<evidence type="ECO:0000313" key="2">
    <source>
        <dbReference type="Proteomes" id="UP000433183"/>
    </source>
</evidence>
<dbReference type="EMBL" id="MN732867">
    <property type="protein sequence ID" value="QGZ16274.1"/>
    <property type="molecule type" value="Genomic_DNA"/>
</dbReference>
<evidence type="ECO:0000313" key="1">
    <source>
        <dbReference type="EMBL" id="QGZ16274.1"/>
    </source>
</evidence>